<keyword evidence="3" id="KW-0963">Cytoplasm</keyword>
<dbReference type="AlphaFoldDB" id="A0A9D2NU44"/>
<dbReference type="InterPro" id="IPR004701">
    <property type="entry name" value="PTS_EIIA_man-typ"/>
</dbReference>
<sequence>MLGLIVTGHGHFASGLTSSLELIAGDLQNYRAVDFEASDSVDDLRKKLEKAFDELKECQGILVCSDLAGGSPFKTAVEVGFPRGNVEVVAGSNLPMLIEVNMGRQFVEELGMLTDMAVNTGKDQVMRYEFKPVEQAEPTDGI</sequence>
<evidence type="ECO:0000256" key="7">
    <source>
        <dbReference type="ARBA" id="ARBA00022777"/>
    </source>
</evidence>
<reference evidence="9" key="2">
    <citation type="submission" date="2021-04" db="EMBL/GenBank/DDBJ databases">
        <authorList>
            <person name="Gilroy R."/>
        </authorList>
    </citation>
    <scope>NUCLEOTIDE SEQUENCE</scope>
    <source>
        <strain evidence="9">CHK187-11901</strain>
    </source>
</reference>
<reference evidence="9" key="1">
    <citation type="journal article" date="2021" name="PeerJ">
        <title>Extensive microbial diversity within the chicken gut microbiome revealed by metagenomics and culture.</title>
        <authorList>
            <person name="Gilroy R."/>
            <person name="Ravi A."/>
            <person name="Getino M."/>
            <person name="Pursley I."/>
            <person name="Horton D.L."/>
            <person name="Alikhan N.F."/>
            <person name="Baker D."/>
            <person name="Gharbi K."/>
            <person name="Hall N."/>
            <person name="Watson M."/>
            <person name="Adriaenssens E.M."/>
            <person name="Foster-Nyarko E."/>
            <person name="Jarju S."/>
            <person name="Secka A."/>
            <person name="Antonio M."/>
            <person name="Oren A."/>
            <person name="Chaudhuri R.R."/>
            <person name="La Ragione R."/>
            <person name="Hildebrand F."/>
            <person name="Pallen M.J."/>
        </authorList>
    </citation>
    <scope>NUCLEOTIDE SEQUENCE</scope>
    <source>
        <strain evidence="9">CHK187-11901</strain>
    </source>
</reference>
<evidence type="ECO:0000313" key="9">
    <source>
        <dbReference type="EMBL" id="HJC36999.1"/>
    </source>
</evidence>
<organism evidence="9 10">
    <name type="scientific">Candidatus Merdibacter merdavium</name>
    <dbReference type="NCBI Taxonomy" id="2838692"/>
    <lineage>
        <taxon>Bacteria</taxon>
        <taxon>Bacillati</taxon>
        <taxon>Bacillota</taxon>
        <taxon>Erysipelotrichia</taxon>
        <taxon>Erysipelotrichales</taxon>
        <taxon>Erysipelotrichaceae</taxon>
        <taxon>Merdibacter</taxon>
    </lineage>
</organism>
<dbReference type="GO" id="GO:0016301">
    <property type="term" value="F:kinase activity"/>
    <property type="evidence" value="ECO:0007669"/>
    <property type="project" value="UniProtKB-KW"/>
</dbReference>
<dbReference type="InterPro" id="IPR036662">
    <property type="entry name" value="PTS_EIIA_man-typ_sf"/>
</dbReference>
<dbReference type="Pfam" id="PF03610">
    <property type="entry name" value="EIIA-man"/>
    <property type="match status" value="1"/>
</dbReference>
<evidence type="ECO:0000256" key="2">
    <source>
        <dbReference type="ARBA" id="ARBA00022448"/>
    </source>
</evidence>
<dbReference type="GO" id="GO:0005737">
    <property type="term" value="C:cytoplasm"/>
    <property type="evidence" value="ECO:0007669"/>
    <property type="project" value="UniProtKB-SubCell"/>
</dbReference>
<name>A0A9D2NU44_9FIRM</name>
<dbReference type="Proteomes" id="UP000823896">
    <property type="component" value="Unassembled WGS sequence"/>
</dbReference>
<protein>
    <submittedName>
        <fullName evidence="9">PTS sugar transporter subunit IIA</fullName>
    </submittedName>
</protein>
<keyword evidence="2" id="KW-0813">Transport</keyword>
<accession>A0A9D2NU44</accession>
<evidence type="ECO:0000256" key="6">
    <source>
        <dbReference type="ARBA" id="ARBA00022683"/>
    </source>
</evidence>
<dbReference type="Gene3D" id="3.40.50.510">
    <property type="entry name" value="Phosphotransferase system, mannose-type IIA component"/>
    <property type="match status" value="1"/>
</dbReference>
<keyword evidence="4 9" id="KW-0762">Sugar transport</keyword>
<dbReference type="CDD" id="cd00006">
    <property type="entry name" value="PTS_IIA_man"/>
    <property type="match status" value="1"/>
</dbReference>
<evidence type="ECO:0000256" key="4">
    <source>
        <dbReference type="ARBA" id="ARBA00022597"/>
    </source>
</evidence>
<evidence type="ECO:0000256" key="3">
    <source>
        <dbReference type="ARBA" id="ARBA00022490"/>
    </source>
</evidence>
<evidence type="ECO:0000256" key="5">
    <source>
        <dbReference type="ARBA" id="ARBA00022679"/>
    </source>
</evidence>
<evidence type="ECO:0000259" key="8">
    <source>
        <dbReference type="PROSITE" id="PS51096"/>
    </source>
</evidence>
<keyword evidence="6" id="KW-0598">Phosphotransferase system</keyword>
<keyword evidence="7" id="KW-0418">Kinase</keyword>
<comment type="caution">
    <text evidence="9">The sequence shown here is derived from an EMBL/GenBank/DDBJ whole genome shotgun (WGS) entry which is preliminary data.</text>
</comment>
<dbReference type="GO" id="GO:0016020">
    <property type="term" value="C:membrane"/>
    <property type="evidence" value="ECO:0007669"/>
    <property type="project" value="InterPro"/>
</dbReference>
<dbReference type="SUPFAM" id="SSF53062">
    <property type="entry name" value="PTS system fructose IIA component-like"/>
    <property type="match status" value="1"/>
</dbReference>
<dbReference type="PROSITE" id="PS51096">
    <property type="entry name" value="PTS_EIIA_TYPE_4"/>
    <property type="match status" value="1"/>
</dbReference>
<gene>
    <name evidence="9" type="ORF">H9702_07730</name>
</gene>
<dbReference type="GO" id="GO:0009401">
    <property type="term" value="P:phosphoenolpyruvate-dependent sugar phosphotransferase system"/>
    <property type="evidence" value="ECO:0007669"/>
    <property type="project" value="UniProtKB-KW"/>
</dbReference>
<dbReference type="InterPro" id="IPR033887">
    <property type="entry name" value="PTS_IIA_man"/>
</dbReference>
<comment type="subcellular location">
    <subcellularLocation>
        <location evidence="1">Cytoplasm</location>
    </subcellularLocation>
</comment>
<dbReference type="NCBIfam" id="NF040761">
    <property type="entry name" value="AgaF"/>
    <property type="match status" value="1"/>
</dbReference>
<evidence type="ECO:0000256" key="1">
    <source>
        <dbReference type="ARBA" id="ARBA00004496"/>
    </source>
</evidence>
<dbReference type="EMBL" id="DWWM01000051">
    <property type="protein sequence ID" value="HJC36999.1"/>
    <property type="molecule type" value="Genomic_DNA"/>
</dbReference>
<dbReference type="PANTHER" id="PTHR33799:SF1">
    <property type="entry name" value="PTS SYSTEM MANNOSE-SPECIFIC EIIAB COMPONENT-RELATED"/>
    <property type="match status" value="1"/>
</dbReference>
<keyword evidence="5" id="KW-0808">Transferase</keyword>
<dbReference type="InterPro" id="IPR051471">
    <property type="entry name" value="Bacterial_PTS_sugar_comp"/>
</dbReference>
<proteinExistence type="predicted"/>
<dbReference type="PANTHER" id="PTHR33799">
    <property type="entry name" value="PTS PERMEASE-RELATED-RELATED"/>
    <property type="match status" value="1"/>
</dbReference>
<evidence type="ECO:0000313" key="10">
    <source>
        <dbReference type="Proteomes" id="UP000823896"/>
    </source>
</evidence>
<feature type="domain" description="PTS EIIA type-4" evidence="8">
    <location>
        <begin position="1"/>
        <end position="125"/>
    </location>
</feature>